<accession>B0DYB3</accession>
<dbReference type="GO" id="GO:0050660">
    <property type="term" value="F:flavin adenine dinucleotide binding"/>
    <property type="evidence" value="ECO:0007669"/>
    <property type="project" value="InterPro"/>
</dbReference>
<dbReference type="Gene3D" id="3.50.50.60">
    <property type="entry name" value="FAD/NAD(P)-binding domain"/>
    <property type="match status" value="1"/>
</dbReference>
<keyword evidence="5" id="KW-1185">Reference proteome</keyword>
<dbReference type="GeneID" id="6084626"/>
<dbReference type="KEGG" id="lbc:LACBIDRAFT_314331"/>
<dbReference type="Pfam" id="PF00743">
    <property type="entry name" value="FMO-like"/>
    <property type="match status" value="1"/>
</dbReference>
<dbReference type="InterPro" id="IPR036188">
    <property type="entry name" value="FAD/NAD-bd_sf"/>
</dbReference>
<evidence type="ECO:0000313" key="4">
    <source>
        <dbReference type="EMBL" id="EDR00356.1"/>
    </source>
</evidence>
<evidence type="ECO:0000256" key="2">
    <source>
        <dbReference type="ARBA" id="ARBA00022827"/>
    </source>
</evidence>
<keyword evidence="3" id="KW-0560">Oxidoreductase</keyword>
<gene>
    <name evidence="4" type="ORF">LACBIDRAFT_314331</name>
</gene>
<proteinExistence type="predicted"/>
<keyword evidence="2" id="KW-0274">FAD</keyword>
<dbReference type="InParanoid" id="B0DYB3"/>
<reference evidence="4 5" key="1">
    <citation type="journal article" date="2008" name="Nature">
        <title>The genome of Laccaria bicolor provides insights into mycorrhizal symbiosis.</title>
        <authorList>
            <person name="Martin F."/>
            <person name="Aerts A."/>
            <person name="Ahren D."/>
            <person name="Brun A."/>
            <person name="Danchin E.G.J."/>
            <person name="Duchaussoy F."/>
            <person name="Gibon J."/>
            <person name="Kohler A."/>
            <person name="Lindquist E."/>
            <person name="Pereda V."/>
            <person name="Salamov A."/>
            <person name="Shapiro H.J."/>
            <person name="Wuyts J."/>
            <person name="Blaudez D."/>
            <person name="Buee M."/>
            <person name="Brokstein P."/>
            <person name="Canbaeck B."/>
            <person name="Cohen D."/>
            <person name="Courty P.E."/>
            <person name="Coutinho P.M."/>
            <person name="Delaruelle C."/>
            <person name="Detter J.C."/>
            <person name="Deveau A."/>
            <person name="DiFazio S."/>
            <person name="Duplessis S."/>
            <person name="Fraissinet-Tachet L."/>
            <person name="Lucic E."/>
            <person name="Frey-Klett P."/>
            <person name="Fourrey C."/>
            <person name="Feussner I."/>
            <person name="Gay G."/>
            <person name="Grimwood J."/>
            <person name="Hoegger P.J."/>
            <person name="Jain P."/>
            <person name="Kilaru S."/>
            <person name="Labbe J."/>
            <person name="Lin Y.C."/>
            <person name="Legue V."/>
            <person name="Le Tacon F."/>
            <person name="Marmeisse R."/>
            <person name="Melayah D."/>
            <person name="Montanini B."/>
            <person name="Muratet M."/>
            <person name="Nehls U."/>
            <person name="Niculita-Hirzel H."/>
            <person name="Oudot-Le Secq M.P."/>
            <person name="Peter M."/>
            <person name="Quesneville H."/>
            <person name="Rajashekar B."/>
            <person name="Reich M."/>
            <person name="Rouhier N."/>
            <person name="Schmutz J."/>
            <person name="Yin T."/>
            <person name="Chalot M."/>
            <person name="Henrissat B."/>
            <person name="Kuees U."/>
            <person name="Lucas S."/>
            <person name="Van de Peer Y."/>
            <person name="Podila G.K."/>
            <person name="Polle A."/>
            <person name="Pukkila P.J."/>
            <person name="Richardson P.M."/>
            <person name="Rouze P."/>
            <person name="Sanders I.R."/>
            <person name="Stajich J.E."/>
            <person name="Tunlid A."/>
            <person name="Tuskan G."/>
            <person name="Grigoriev I.V."/>
        </authorList>
    </citation>
    <scope>NUCLEOTIDE SEQUENCE [LARGE SCALE GENOMIC DNA]</scope>
    <source>
        <strain evidence="5">S238N-H82 / ATCC MYA-4686</strain>
    </source>
</reference>
<dbReference type="OrthoDB" id="66881at2759"/>
<evidence type="ECO:0000256" key="3">
    <source>
        <dbReference type="ARBA" id="ARBA00023002"/>
    </source>
</evidence>
<organism evidence="5">
    <name type="scientific">Laccaria bicolor (strain S238N-H82 / ATCC MYA-4686)</name>
    <name type="common">Bicoloured deceiver</name>
    <name type="synonym">Laccaria laccata var. bicolor</name>
    <dbReference type="NCBI Taxonomy" id="486041"/>
    <lineage>
        <taxon>Eukaryota</taxon>
        <taxon>Fungi</taxon>
        <taxon>Dikarya</taxon>
        <taxon>Basidiomycota</taxon>
        <taxon>Agaricomycotina</taxon>
        <taxon>Agaricomycetes</taxon>
        <taxon>Agaricomycetidae</taxon>
        <taxon>Agaricales</taxon>
        <taxon>Agaricineae</taxon>
        <taxon>Hydnangiaceae</taxon>
        <taxon>Laccaria</taxon>
    </lineage>
</organism>
<name>B0DYB3_LACBS</name>
<sequence length="146" mass="16649">MDGSDPTVLIVEAGQSMESGMRLCIYMILFGMIICHTFRELELSNWLENYAENFELTVWLSNIWSIDGSRHQQVECIRHQGQWREAHIYSQARNVRHRIGQRVSSNYAFIPGMDKLKGDILHSSEHKKASDHVGKKVVVVGTCTSG</sequence>
<dbReference type="SUPFAM" id="SSF51905">
    <property type="entry name" value="FAD/NAD(P)-binding domain"/>
    <property type="match status" value="2"/>
</dbReference>
<dbReference type="EMBL" id="DS547150">
    <property type="protein sequence ID" value="EDR00356.1"/>
    <property type="molecule type" value="Genomic_DNA"/>
</dbReference>
<protein>
    <submittedName>
        <fullName evidence="4">Predicted protein</fullName>
    </submittedName>
</protein>
<dbReference type="InterPro" id="IPR020946">
    <property type="entry name" value="Flavin_mOase-like"/>
</dbReference>
<dbReference type="Proteomes" id="UP000001194">
    <property type="component" value="Unassembled WGS sequence"/>
</dbReference>
<dbReference type="RefSeq" id="XP_001888915.1">
    <property type="nucleotide sequence ID" value="XM_001888880.1"/>
</dbReference>
<dbReference type="GO" id="GO:0050661">
    <property type="term" value="F:NADP binding"/>
    <property type="evidence" value="ECO:0007669"/>
    <property type="project" value="InterPro"/>
</dbReference>
<evidence type="ECO:0000256" key="1">
    <source>
        <dbReference type="ARBA" id="ARBA00022630"/>
    </source>
</evidence>
<evidence type="ECO:0000313" key="5">
    <source>
        <dbReference type="Proteomes" id="UP000001194"/>
    </source>
</evidence>
<dbReference type="AlphaFoldDB" id="B0DYB3"/>
<dbReference type="GO" id="GO:0004499">
    <property type="term" value="F:N,N-dimethylaniline monooxygenase activity"/>
    <property type="evidence" value="ECO:0007669"/>
    <property type="project" value="InterPro"/>
</dbReference>
<dbReference type="HOGENOM" id="CLU_1777794_0_0_1"/>
<keyword evidence="1" id="KW-0285">Flavoprotein</keyword>